<dbReference type="EMBL" id="CAKXYY010000002">
    <property type="protein sequence ID" value="CAH2350588.1"/>
    <property type="molecule type" value="Genomic_DNA"/>
</dbReference>
<keyword evidence="4" id="KW-0156">Chromatin regulator</keyword>
<comment type="caution">
    <text evidence="14">The sequence shown here is derived from an EMBL/GenBank/DDBJ whole genome shotgun (WGS) entry which is preliminary data.</text>
</comment>
<dbReference type="InterPro" id="IPR036427">
    <property type="entry name" value="Bromodomain-like_sf"/>
</dbReference>
<evidence type="ECO:0000256" key="4">
    <source>
        <dbReference type="ARBA" id="ARBA00022853"/>
    </source>
</evidence>
<feature type="region of interest" description="Disordered" evidence="11">
    <location>
        <begin position="127"/>
        <end position="186"/>
    </location>
</feature>
<organism evidence="14 15">
    <name type="scientific">[Candida] railenensis</name>
    <dbReference type="NCBI Taxonomy" id="45579"/>
    <lineage>
        <taxon>Eukaryota</taxon>
        <taxon>Fungi</taxon>
        <taxon>Dikarya</taxon>
        <taxon>Ascomycota</taxon>
        <taxon>Saccharomycotina</taxon>
        <taxon>Pichiomycetes</taxon>
        <taxon>Debaryomycetaceae</taxon>
        <taxon>Kurtzmaniella</taxon>
    </lineage>
</organism>
<evidence type="ECO:0000313" key="14">
    <source>
        <dbReference type="EMBL" id="CAH2350588.1"/>
    </source>
</evidence>
<dbReference type="InterPro" id="IPR048047">
    <property type="entry name" value="RSC1/2_bromodom"/>
</dbReference>
<feature type="compositionally biased region" description="Basic and acidic residues" evidence="11">
    <location>
        <begin position="146"/>
        <end position="159"/>
    </location>
</feature>
<dbReference type="FunFam" id="2.30.30.490:FF:000016">
    <property type="entry name" value="RSC complex member"/>
    <property type="match status" value="1"/>
</dbReference>
<evidence type="ECO:0000256" key="7">
    <source>
        <dbReference type="ARBA" id="ARBA00023163"/>
    </source>
</evidence>
<feature type="compositionally biased region" description="Low complexity" evidence="11">
    <location>
        <begin position="742"/>
        <end position="753"/>
    </location>
</feature>
<feature type="compositionally biased region" description="Acidic residues" evidence="11">
    <location>
        <begin position="852"/>
        <end position="879"/>
    </location>
</feature>
<dbReference type="SMART" id="SM00297">
    <property type="entry name" value="BROMO"/>
    <property type="match status" value="2"/>
</dbReference>
<feature type="domain" description="Bromo" evidence="12">
    <location>
        <begin position="264"/>
        <end position="334"/>
    </location>
</feature>
<keyword evidence="3" id="KW-0677">Repeat</keyword>
<dbReference type="InterPro" id="IPR037382">
    <property type="entry name" value="Rsc/polybromo"/>
</dbReference>
<dbReference type="CDD" id="cd05522">
    <property type="entry name" value="Bromo_Rsc1_2_II"/>
    <property type="match status" value="1"/>
</dbReference>
<evidence type="ECO:0000256" key="2">
    <source>
        <dbReference type="ARBA" id="ARBA00022553"/>
    </source>
</evidence>
<feature type="region of interest" description="Disordered" evidence="11">
    <location>
        <begin position="685"/>
        <end position="704"/>
    </location>
</feature>
<feature type="domain" description="BAH" evidence="13">
    <location>
        <begin position="389"/>
        <end position="510"/>
    </location>
</feature>
<evidence type="ECO:0000256" key="8">
    <source>
        <dbReference type="ARBA" id="ARBA00023242"/>
    </source>
</evidence>
<feature type="region of interest" description="Disordered" evidence="11">
    <location>
        <begin position="850"/>
        <end position="879"/>
    </location>
</feature>
<proteinExistence type="inferred from homology"/>
<evidence type="ECO:0000259" key="13">
    <source>
        <dbReference type="PROSITE" id="PS51038"/>
    </source>
</evidence>
<evidence type="ECO:0000256" key="6">
    <source>
        <dbReference type="ARBA" id="ARBA00023117"/>
    </source>
</evidence>
<dbReference type="GO" id="GO:0006368">
    <property type="term" value="P:transcription elongation by RNA polymerase II"/>
    <property type="evidence" value="ECO:0007669"/>
    <property type="project" value="TreeGrafter"/>
</dbReference>
<comment type="similarity">
    <text evidence="9">Belongs to the RSC1 family.</text>
</comment>
<evidence type="ECO:0000313" key="15">
    <source>
        <dbReference type="Proteomes" id="UP000837801"/>
    </source>
</evidence>
<keyword evidence="7" id="KW-0804">Transcription</keyword>
<keyword evidence="5" id="KW-0805">Transcription regulation</keyword>
<dbReference type="InterPro" id="IPR001487">
    <property type="entry name" value="Bromodomain"/>
</dbReference>
<dbReference type="Pfam" id="PF01426">
    <property type="entry name" value="BAH"/>
    <property type="match status" value="1"/>
</dbReference>
<feature type="compositionally biased region" description="Low complexity" evidence="11">
    <location>
        <begin position="767"/>
        <end position="810"/>
    </location>
</feature>
<dbReference type="Gene3D" id="2.30.30.490">
    <property type="match status" value="1"/>
</dbReference>
<keyword evidence="6 10" id="KW-0103">Bromodomain</keyword>
<evidence type="ECO:0000256" key="5">
    <source>
        <dbReference type="ARBA" id="ARBA00023015"/>
    </source>
</evidence>
<protein>
    <submittedName>
        <fullName evidence="14">Chromatin structure-remodeling complex subunit Rsc1p</fullName>
    </submittedName>
</protein>
<dbReference type="GO" id="GO:0016586">
    <property type="term" value="C:RSC-type complex"/>
    <property type="evidence" value="ECO:0007669"/>
    <property type="project" value="InterPro"/>
</dbReference>
<dbReference type="InterPro" id="IPR043151">
    <property type="entry name" value="BAH_sf"/>
</dbReference>
<sequence length="947" mass="106618">MSGEKERKKLSTKLTHQFNNIYELKDKDGVPISDTFQRLPLRKLVDYYKIIKNPISLHGIGRNLKNYKYSSAQEFVNDLVQMAWNAKLYNVKGSMIYNHAVVLDNFVREMISKLNGDKGVGNLYLPDLGPLPEGEEQAGSGNGGVGKDESYIEEQHSTREVSQQPPSASIAGGASQSPVSQQQLLQQQLQYGNQQPFGNRASPYPQPVGTSVVGSLPSVSSNISNNNATSGIRRGRPPIIDKPYETRIKLILKQFKKLRLPNDPNYQLTSKFDRLPDPKYNSPYYAMVKQPISLFEIRTKVRTRKYRNVDEFINDINLMFENSKFYYSNNAGGAVGQQTYQEALLFEQEANKIIRLELSKPEKELLTANTPGGDGIIRIPLDSIEIDGYSYHIGDWVQIKNDNDPQRPTIGQIFRLWATEDGTKYTNVCWYYRPEQTCHRVDRLFFTNEVCKTGQYRDHLASEIVGPCYVIFLTRYQKGDIPEGVIPAGCPWFICEFRYNENSHVFNRIRTWKACLPDEIRDKQEQPLVPLNEPRKLIKFESPIKNMLPQGVDNHMQILDASQGPNPNTPPVVGSVYLRGNTDDDELGQYTGSPNVVRSPENDNGREAYLFTPPSQMKLSGSVFPSHGQSNHHSHSNAQIQSQGQSRGGLSAPIQQFNNQTSFQPFNNDNKGLIGLNSGPIPNSGNSAFGASSGSSTPGGGFQNSTAQGLGGIAGAKNSYYPKSSYAASMNIYRQNIQQQQLQHQQYQQQRYSTRQDSKRALTPTHQQQQQPKFQLQQQQQQQQQHQLQQQQLQQQTPTHYSSTATSTYSNPLLGGILSYTTVDENNILGKVTEGINYKRRKVEVKKKFIEEENDDSDDEDSDEEADSDSEEEDVDVDELEDEEILRGIQATTMSNSSNEFVNEIVWYRSPPVVISNKVLSSSEGGIGHSAKYLAWKASLKEAVPQL</sequence>
<feature type="compositionally biased region" description="Low complexity" evidence="11">
    <location>
        <begin position="175"/>
        <end position="186"/>
    </location>
</feature>
<name>A0A9P0QL12_9ASCO</name>
<evidence type="ECO:0000259" key="12">
    <source>
        <dbReference type="PROSITE" id="PS50014"/>
    </source>
</evidence>
<dbReference type="PROSITE" id="PS50014">
    <property type="entry name" value="BROMODOMAIN_2"/>
    <property type="match status" value="2"/>
</dbReference>
<dbReference type="PANTHER" id="PTHR16062:SF21">
    <property type="entry name" value="CHROMATIN STRUCTURE-REMODELING COMPLEX SUBUNIT RSC1-RELATED"/>
    <property type="match status" value="1"/>
</dbReference>
<keyword evidence="8" id="KW-0539">Nucleus</keyword>
<evidence type="ECO:0000256" key="1">
    <source>
        <dbReference type="ARBA" id="ARBA00004123"/>
    </source>
</evidence>
<dbReference type="SUPFAM" id="SSF47370">
    <property type="entry name" value="Bromodomain"/>
    <property type="match status" value="2"/>
</dbReference>
<feature type="compositionally biased region" description="Low complexity" evidence="11">
    <location>
        <begin position="685"/>
        <end position="696"/>
    </location>
</feature>
<keyword evidence="2" id="KW-0597">Phosphoprotein</keyword>
<evidence type="ECO:0000256" key="3">
    <source>
        <dbReference type="ARBA" id="ARBA00022737"/>
    </source>
</evidence>
<dbReference type="PROSITE" id="PS51038">
    <property type="entry name" value="BAH"/>
    <property type="match status" value="1"/>
</dbReference>
<keyword evidence="15" id="KW-1185">Reference proteome</keyword>
<reference evidence="14" key="1">
    <citation type="submission" date="2022-03" db="EMBL/GenBank/DDBJ databases">
        <authorList>
            <person name="Legras J.-L."/>
            <person name="Devillers H."/>
            <person name="Grondin C."/>
        </authorList>
    </citation>
    <scope>NUCLEOTIDE SEQUENCE</scope>
    <source>
        <strain evidence="14">CLIB 1423</strain>
    </source>
</reference>
<dbReference type="GO" id="GO:0006338">
    <property type="term" value="P:chromatin remodeling"/>
    <property type="evidence" value="ECO:0007669"/>
    <property type="project" value="InterPro"/>
</dbReference>
<feature type="domain" description="Bromo" evidence="12">
    <location>
        <begin position="28"/>
        <end position="97"/>
    </location>
</feature>
<dbReference type="Proteomes" id="UP000837801">
    <property type="component" value="Unassembled WGS sequence"/>
</dbReference>
<feature type="region of interest" description="Disordered" evidence="11">
    <location>
        <begin position="559"/>
        <end position="653"/>
    </location>
</feature>
<dbReference type="Pfam" id="PF00439">
    <property type="entry name" value="Bromodomain"/>
    <property type="match status" value="2"/>
</dbReference>
<dbReference type="PANTHER" id="PTHR16062">
    <property type="entry name" value="SWI/SNF-RELATED"/>
    <property type="match status" value="1"/>
</dbReference>
<dbReference type="SMART" id="SM00439">
    <property type="entry name" value="BAH"/>
    <property type="match status" value="1"/>
</dbReference>
<dbReference type="OrthoDB" id="1742084at2759"/>
<accession>A0A9P0QL12</accession>
<dbReference type="CDD" id="cd04717">
    <property type="entry name" value="BAH_polybromo"/>
    <property type="match status" value="1"/>
</dbReference>
<dbReference type="Gene3D" id="1.20.920.10">
    <property type="entry name" value="Bromodomain-like"/>
    <property type="match status" value="2"/>
</dbReference>
<dbReference type="PRINTS" id="PR00503">
    <property type="entry name" value="BROMODOMAIN"/>
</dbReference>
<feature type="region of interest" description="Disordered" evidence="11">
    <location>
        <begin position="660"/>
        <end position="679"/>
    </location>
</feature>
<dbReference type="InterPro" id="IPR001025">
    <property type="entry name" value="BAH_dom"/>
</dbReference>
<comment type="subcellular location">
    <subcellularLocation>
        <location evidence="1">Nucleus</location>
    </subcellularLocation>
</comment>
<evidence type="ECO:0000256" key="11">
    <source>
        <dbReference type="SAM" id="MobiDB-lite"/>
    </source>
</evidence>
<gene>
    <name evidence="14" type="ORF">CLIB1423_02S00518</name>
</gene>
<dbReference type="AlphaFoldDB" id="A0A9P0QL12"/>
<evidence type="ECO:0000256" key="10">
    <source>
        <dbReference type="PROSITE-ProRule" id="PRU00035"/>
    </source>
</evidence>
<evidence type="ECO:0000256" key="9">
    <source>
        <dbReference type="ARBA" id="ARBA00061403"/>
    </source>
</evidence>
<feature type="region of interest" description="Disordered" evidence="11">
    <location>
        <begin position="742"/>
        <end position="810"/>
    </location>
</feature>
<dbReference type="GO" id="GO:0003682">
    <property type="term" value="F:chromatin binding"/>
    <property type="evidence" value="ECO:0007669"/>
    <property type="project" value="InterPro"/>
</dbReference>
<feature type="compositionally biased region" description="Polar residues" evidence="11">
    <location>
        <begin position="660"/>
        <end position="670"/>
    </location>
</feature>